<feature type="non-terminal residue" evidence="1">
    <location>
        <position position="54"/>
    </location>
</feature>
<protein>
    <submittedName>
        <fullName evidence="1">Uncharacterized protein</fullName>
    </submittedName>
</protein>
<dbReference type="Proteomes" id="UP000008983">
    <property type="component" value="Unassembled WGS sequence"/>
</dbReference>
<dbReference type="GeneID" id="14904710"/>
<name>G0R1M7_ICHMU</name>
<evidence type="ECO:0000313" key="1">
    <source>
        <dbReference type="EMBL" id="EGR28622.1"/>
    </source>
</evidence>
<dbReference type="EMBL" id="GL984224">
    <property type="protein sequence ID" value="EGR28622.1"/>
    <property type="molecule type" value="Genomic_DNA"/>
</dbReference>
<dbReference type="AlphaFoldDB" id="G0R1M7"/>
<gene>
    <name evidence="1" type="ORF">IMG5_171580</name>
</gene>
<reference evidence="1 2" key="1">
    <citation type="submission" date="2011-07" db="EMBL/GenBank/DDBJ databases">
        <authorList>
            <person name="Coyne R."/>
            <person name="Brami D."/>
            <person name="Johnson J."/>
            <person name="Hostetler J."/>
            <person name="Hannick L."/>
            <person name="Clark T."/>
            <person name="Cassidy-Hanley D."/>
            <person name="Inman J."/>
        </authorList>
    </citation>
    <scope>NUCLEOTIDE SEQUENCE [LARGE SCALE GENOMIC DNA]</scope>
    <source>
        <strain evidence="1 2">G5</strain>
    </source>
</reference>
<accession>G0R1M7</accession>
<keyword evidence="2" id="KW-1185">Reference proteome</keyword>
<evidence type="ECO:0000313" key="2">
    <source>
        <dbReference type="Proteomes" id="UP000008983"/>
    </source>
</evidence>
<proteinExistence type="predicted"/>
<dbReference type="RefSeq" id="XP_004029858.1">
    <property type="nucleotide sequence ID" value="XM_004029810.1"/>
</dbReference>
<dbReference type="InParanoid" id="G0R1M7"/>
<sequence>MSQLYYVTSLSRINYSFIVNVLRRGFNLQVCFVIISRQYQSQQSSQYYQNCQKC</sequence>
<organism evidence="1 2">
    <name type="scientific">Ichthyophthirius multifiliis</name>
    <name type="common">White spot disease agent</name>
    <name type="synonym">Ich</name>
    <dbReference type="NCBI Taxonomy" id="5932"/>
    <lineage>
        <taxon>Eukaryota</taxon>
        <taxon>Sar</taxon>
        <taxon>Alveolata</taxon>
        <taxon>Ciliophora</taxon>
        <taxon>Intramacronucleata</taxon>
        <taxon>Oligohymenophorea</taxon>
        <taxon>Hymenostomatida</taxon>
        <taxon>Ophryoglenina</taxon>
        <taxon>Ichthyophthirius</taxon>
    </lineage>
</organism>